<dbReference type="Proteomes" id="UP000594681">
    <property type="component" value="Chromosome"/>
</dbReference>
<feature type="region of interest" description="Disordered" evidence="1">
    <location>
        <begin position="59"/>
        <end position="78"/>
    </location>
</feature>
<feature type="chain" id="PRO_5032543185" evidence="3">
    <location>
        <begin position="31"/>
        <end position="532"/>
    </location>
</feature>
<dbReference type="Pfam" id="PF16555">
    <property type="entry name" value="GramPos_pilinD1"/>
    <property type="match status" value="1"/>
</dbReference>
<evidence type="ECO:0000259" key="5">
    <source>
        <dbReference type="Pfam" id="PF17802"/>
    </source>
</evidence>
<feature type="domain" description="SpaA-like prealbumin fold" evidence="5">
    <location>
        <begin position="356"/>
        <end position="467"/>
    </location>
</feature>
<dbReference type="NCBIfam" id="NF033902">
    <property type="entry name" value="iso_D2_wall_anc"/>
    <property type="match status" value="1"/>
</dbReference>
<evidence type="ECO:0000313" key="7">
    <source>
        <dbReference type="Proteomes" id="UP000594681"/>
    </source>
</evidence>
<accession>A0A7T0KFT8</accession>
<gene>
    <name evidence="6" type="ORF">G7Y31_10360</name>
</gene>
<keyword evidence="2" id="KW-1133">Transmembrane helix</keyword>
<protein>
    <submittedName>
        <fullName evidence="6">SpaH/EbpB family LPXTG-anchored major pilin</fullName>
    </submittedName>
</protein>
<organism evidence="6 7">
    <name type="scientific">Corynebacterium lizhenjunii</name>
    <dbReference type="NCBI Taxonomy" id="2709394"/>
    <lineage>
        <taxon>Bacteria</taxon>
        <taxon>Bacillati</taxon>
        <taxon>Actinomycetota</taxon>
        <taxon>Actinomycetes</taxon>
        <taxon>Mycobacteriales</taxon>
        <taxon>Corynebacteriaceae</taxon>
        <taxon>Corynebacterium</taxon>
    </lineage>
</organism>
<dbReference type="Gene3D" id="2.60.40.10">
    <property type="entry name" value="Immunoglobulins"/>
    <property type="match status" value="2"/>
</dbReference>
<keyword evidence="7" id="KW-1185">Reference proteome</keyword>
<dbReference type="Pfam" id="PF17802">
    <property type="entry name" value="SpaA"/>
    <property type="match status" value="1"/>
</dbReference>
<evidence type="ECO:0000256" key="3">
    <source>
        <dbReference type="SAM" id="SignalP"/>
    </source>
</evidence>
<dbReference type="InterPro" id="IPR013783">
    <property type="entry name" value="Ig-like_fold"/>
</dbReference>
<dbReference type="KEGG" id="cliz:G7Y31_10360"/>
<keyword evidence="2" id="KW-0472">Membrane</keyword>
<feature type="signal peptide" evidence="3">
    <location>
        <begin position="1"/>
        <end position="30"/>
    </location>
</feature>
<evidence type="ECO:0000256" key="1">
    <source>
        <dbReference type="SAM" id="MobiDB-lite"/>
    </source>
</evidence>
<evidence type="ECO:0000256" key="2">
    <source>
        <dbReference type="SAM" id="Phobius"/>
    </source>
</evidence>
<proteinExistence type="predicted"/>
<dbReference type="EMBL" id="CP064954">
    <property type="protein sequence ID" value="QPK78903.1"/>
    <property type="molecule type" value="Genomic_DNA"/>
</dbReference>
<dbReference type="InterPro" id="IPR032364">
    <property type="entry name" value="GramPos_pilinD1_N"/>
</dbReference>
<evidence type="ECO:0000313" key="6">
    <source>
        <dbReference type="EMBL" id="QPK78903.1"/>
    </source>
</evidence>
<dbReference type="Gene3D" id="2.60.40.740">
    <property type="match status" value="1"/>
</dbReference>
<dbReference type="AlphaFoldDB" id="A0A7T0KFT8"/>
<dbReference type="RefSeq" id="WP_165007174.1">
    <property type="nucleotide sequence ID" value="NZ_CP064954.1"/>
</dbReference>
<feature type="domain" description="Gram-positive pilin subunit D1 N-terminal" evidence="4">
    <location>
        <begin position="52"/>
        <end position="195"/>
    </location>
</feature>
<keyword evidence="2" id="KW-0812">Transmembrane</keyword>
<dbReference type="NCBIfam" id="TIGR01167">
    <property type="entry name" value="LPXTG_anchor"/>
    <property type="match status" value="1"/>
</dbReference>
<reference evidence="6 7" key="1">
    <citation type="submission" date="2020-11" db="EMBL/GenBank/DDBJ databases">
        <title>Corynebacterium sp. ZJ-599.</title>
        <authorList>
            <person name="Zhou J."/>
        </authorList>
    </citation>
    <scope>NUCLEOTIDE SEQUENCE [LARGE SCALE GENOMIC DNA]</scope>
    <source>
        <strain evidence="6 7">ZJ-599</strain>
    </source>
</reference>
<feature type="transmembrane region" description="Helical" evidence="2">
    <location>
        <begin position="501"/>
        <end position="525"/>
    </location>
</feature>
<keyword evidence="3" id="KW-0732">Signal</keyword>
<sequence length="532" mass="55063">MAKNAIALRSVSAAAVIGLSLGLGATGAVAQEGGQPAGTAAPAGNAATINQETGTLTIHKKANPETTGTPTGEVDPNVSGTPLDGVGFTFFKIDAVNLNTNAGLAAAANLDARNFTLANGQVAGATKYGEEQKTNAAGEIKLSDLPIGAYYVVETTPKDGFAPASPFIAFVPMTKGNTADGGTEWNYDVHAYPKNYQSRAEKAVEDTNKQVGQDITFSITGDVPGGLDPVNGLTKFSFVDDLDEAKVAYKTGETTKVEILGANGEVLTALAAGDFTVNHTEATQNLEVTLTDAGLKKFNDGYKTTGKKLRLSFDVTVNAHGELANKATVISNNGTGGGDTTDTTTPTNETKSYWANVKIVKKDAEDANVNLQGAEFEVYGSANETCDAADLNGDKLTVKGKDKWTTAADGTVTIEGLHVNDFDDNSAASPEQFKAYCLLETKSPAGYELLSKPITLQLKKTDQTAFTATAGDGAEAEVNAQAYELTATVKNLKDTTPKLPLTGGAGIGILAAIAAVLIGAGALYARRNTKTA</sequence>
<dbReference type="InterPro" id="IPR041033">
    <property type="entry name" value="SpaA_PFL_dom_1"/>
</dbReference>
<name>A0A7T0KFT8_9CORY</name>
<dbReference type="InterPro" id="IPR048052">
    <property type="entry name" value="FM1-like"/>
</dbReference>
<dbReference type="GO" id="GO:0005975">
    <property type="term" value="P:carbohydrate metabolic process"/>
    <property type="evidence" value="ECO:0007669"/>
    <property type="project" value="UniProtKB-ARBA"/>
</dbReference>
<evidence type="ECO:0000259" key="4">
    <source>
        <dbReference type="Pfam" id="PF16555"/>
    </source>
</evidence>